<dbReference type="Proteomes" id="UP000274822">
    <property type="component" value="Unassembled WGS sequence"/>
</dbReference>
<feature type="compositionally biased region" description="Basic residues" evidence="1">
    <location>
        <begin position="91"/>
        <end position="103"/>
    </location>
</feature>
<proteinExistence type="predicted"/>
<sequence>MAHANSTPRRMRPTSGPDGTGGEGKDHRPLPYDRLNVDIAHFLFAMLKFVVLPDSVDEDDSNGNGDGDAGDGDGGDSDVGDSDGGDGKGKERLRRRRWLMKWM</sequence>
<feature type="region of interest" description="Disordered" evidence="1">
    <location>
        <begin position="55"/>
        <end position="103"/>
    </location>
</feature>
<evidence type="ECO:0000256" key="1">
    <source>
        <dbReference type="SAM" id="MobiDB-lite"/>
    </source>
</evidence>
<name>A0A433QBJ9_9FUNG</name>
<feature type="compositionally biased region" description="Acidic residues" evidence="1">
    <location>
        <begin position="68"/>
        <end position="84"/>
    </location>
</feature>
<feature type="region of interest" description="Disordered" evidence="1">
    <location>
        <begin position="1"/>
        <end position="31"/>
    </location>
</feature>
<protein>
    <submittedName>
        <fullName evidence="2">Uncharacterized protein</fullName>
    </submittedName>
</protein>
<reference evidence="2 3" key="1">
    <citation type="journal article" date="2018" name="New Phytol.">
        <title>Phylogenomics of Endogonaceae and evolution of mycorrhizas within Mucoromycota.</title>
        <authorList>
            <person name="Chang Y."/>
            <person name="Desiro A."/>
            <person name="Na H."/>
            <person name="Sandor L."/>
            <person name="Lipzen A."/>
            <person name="Clum A."/>
            <person name="Barry K."/>
            <person name="Grigoriev I.V."/>
            <person name="Martin F.M."/>
            <person name="Stajich J.E."/>
            <person name="Smith M.E."/>
            <person name="Bonito G."/>
            <person name="Spatafora J.W."/>
        </authorList>
    </citation>
    <scope>NUCLEOTIDE SEQUENCE [LARGE SCALE GENOMIC DNA]</scope>
    <source>
        <strain evidence="2 3">AD002</strain>
    </source>
</reference>
<gene>
    <name evidence="2" type="ORF">BC938DRAFT_483646</name>
</gene>
<evidence type="ECO:0000313" key="2">
    <source>
        <dbReference type="EMBL" id="RUS27157.1"/>
    </source>
</evidence>
<dbReference type="EMBL" id="RBNJ01008942">
    <property type="protein sequence ID" value="RUS27157.1"/>
    <property type="molecule type" value="Genomic_DNA"/>
</dbReference>
<dbReference type="AlphaFoldDB" id="A0A433QBJ9"/>
<keyword evidence="3" id="KW-1185">Reference proteome</keyword>
<accession>A0A433QBJ9</accession>
<evidence type="ECO:0000313" key="3">
    <source>
        <dbReference type="Proteomes" id="UP000274822"/>
    </source>
</evidence>
<organism evidence="2 3">
    <name type="scientific">Jimgerdemannia flammicorona</name>
    <dbReference type="NCBI Taxonomy" id="994334"/>
    <lineage>
        <taxon>Eukaryota</taxon>
        <taxon>Fungi</taxon>
        <taxon>Fungi incertae sedis</taxon>
        <taxon>Mucoromycota</taxon>
        <taxon>Mucoromycotina</taxon>
        <taxon>Endogonomycetes</taxon>
        <taxon>Endogonales</taxon>
        <taxon>Endogonaceae</taxon>
        <taxon>Jimgerdemannia</taxon>
    </lineage>
</organism>
<comment type="caution">
    <text evidence="2">The sequence shown here is derived from an EMBL/GenBank/DDBJ whole genome shotgun (WGS) entry which is preliminary data.</text>
</comment>